<evidence type="ECO:0000313" key="2">
    <source>
        <dbReference type="EMBL" id="QIP15660.1"/>
    </source>
</evidence>
<dbReference type="GO" id="GO:0030638">
    <property type="term" value="P:polyketide metabolic process"/>
    <property type="evidence" value="ECO:0007669"/>
    <property type="project" value="InterPro"/>
</dbReference>
<gene>
    <name evidence="2" type="ORF">G8759_25020</name>
</gene>
<reference evidence="2 3" key="1">
    <citation type="submission" date="2020-03" db="EMBL/GenBank/DDBJ databases">
        <authorList>
            <person name="Kim M.K."/>
        </authorList>
    </citation>
    <scope>NUCLEOTIDE SEQUENCE [LARGE SCALE GENOMIC DNA]</scope>
    <source>
        <strain evidence="2 3">BT328</strain>
    </source>
</reference>
<dbReference type="InterPro" id="IPR032710">
    <property type="entry name" value="NTF2-like_dom_sf"/>
</dbReference>
<dbReference type="PROSITE" id="PS51257">
    <property type="entry name" value="PROKAR_LIPOPROTEIN"/>
    <property type="match status" value="1"/>
</dbReference>
<dbReference type="Pfam" id="PF07366">
    <property type="entry name" value="SnoaL"/>
    <property type="match status" value="1"/>
</dbReference>
<feature type="compositionally biased region" description="Polar residues" evidence="1">
    <location>
        <begin position="21"/>
        <end position="35"/>
    </location>
</feature>
<dbReference type="Proteomes" id="UP000501802">
    <property type="component" value="Chromosome"/>
</dbReference>
<feature type="region of interest" description="Disordered" evidence="1">
    <location>
        <begin position="21"/>
        <end position="40"/>
    </location>
</feature>
<dbReference type="Gene3D" id="3.10.450.50">
    <property type="match status" value="1"/>
</dbReference>
<dbReference type="KEGG" id="spib:G8759_25020"/>
<protein>
    <submittedName>
        <fullName evidence="2">Ester cyclase</fullName>
    </submittedName>
</protein>
<sequence>MKGSLLFTFVIGLALACQQEKTNSVETTTDPNSQESKQERNKRIVLARMHGFESGNVDSVIRAENTVVDFIDRREGSAPKKGIQNARAGLLQLMKAFPDYKGTNFMAVAEGDDVLVYGEWSGTWKNDFLGQKATGKSFKTNDVAILKLSSEGKVLEHHGIQPFATIAKQVGLRLPEQP</sequence>
<name>A0A6G9ATC8_9BACT</name>
<dbReference type="AlphaFoldDB" id="A0A6G9ATC8"/>
<proteinExistence type="predicted"/>
<organism evidence="2 3">
    <name type="scientific">Spirosoma aureum</name>
    <dbReference type="NCBI Taxonomy" id="2692134"/>
    <lineage>
        <taxon>Bacteria</taxon>
        <taxon>Pseudomonadati</taxon>
        <taxon>Bacteroidota</taxon>
        <taxon>Cytophagia</taxon>
        <taxon>Cytophagales</taxon>
        <taxon>Cytophagaceae</taxon>
        <taxon>Spirosoma</taxon>
    </lineage>
</organism>
<dbReference type="RefSeq" id="WP_167214300.1">
    <property type="nucleotide sequence ID" value="NZ_CP050063.1"/>
</dbReference>
<evidence type="ECO:0000313" key="3">
    <source>
        <dbReference type="Proteomes" id="UP000501802"/>
    </source>
</evidence>
<dbReference type="SUPFAM" id="SSF54427">
    <property type="entry name" value="NTF2-like"/>
    <property type="match status" value="1"/>
</dbReference>
<keyword evidence="3" id="KW-1185">Reference proteome</keyword>
<evidence type="ECO:0000256" key="1">
    <source>
        <dbReference type="SAM" id="MobiDB-lite"/>
    </source>
</evidence>
<accession>A0A6G9ATC8</accession>
<dbReference type="EMBL" id="CP050063">
    <property type="protein sequence ID" value="QIP15660.1"/>
    <property type="molecule type" value="Genomic_DNA"/>
</dbReference>
<dbReference type="InterPro" id="IPR009959">
    <property type="entry name" value="Cyclase_SnoaL-like"/>
</dbReference>